<feature type="compositionally biased region" description="Basic and acidic residues" evidence="1">
    <location>
        <begin position="169"/>
        <end position="184"/>
    </location>
</feature>
<gene>
    <name evidence="2" type="ORF">Sradi_3993800</name>
</gene>
<dbReference type="AlphaFoldDB" id="A0AAW2PIC4"/>
<feature type="region of interest" description="Disordered" evidence="1">
    <location>
        <begin position="330"/>
        <end position="368"/>
    </location>
</feature>
<evidence type="ECO:0000313" key="2">
    <source>
        <dbReference type="EMBL" id="KAL0355469.1"/>
    </source>
</evidence>
<comment type="caution">
    <text evidence="2">The sequence shown here is derived from an EMBL/GenBank/DDBJ whole genome shotgun (WGS) entry which is preliminary data.</text>
</comment>
<feature type="compositionally biased region" description="Low complexity" evidence="1">
    <location>
        <begin position="33"/>
        <end position="50"/>
    </location>
</feature>
<feature type="compositionally biased region" description="Basic residues" evidence="1">
    <location>
        <begin position="159"/>
        <end position="168"/>
    </location>
</feature>
<sequence>MSNRNLLIVCFSTDIIFSKYFQELSDKERERGGSTPTSRSTRGTPASSTSKGKRPMSPSEGPAKRTRGGSTGTPAAFSSKPSMPSPSPPVKEEKGVPPRSSHPSEGLFSRSSFTPEEAEASSLAASLMRGIVTPEDHRLLVPLGREDLERKGCPLLGRRWLRKRRRGKTLGEGERPTEGGKEGGSHPASLNGEGVETSQQGECGSGEDSSSGRGEGGADYPNLEEEKNFLEAFWTSKLDEYKKSEDFQKEVAQVAFPFVGYGFNACREQFLAHRPPPAGEEFSFLDVQIVYANAPDPFAKPSTSEKEDAPQDSGELVCLLDDFDNLLGEVEAEVRQHPPAAAIDSSEGGVSGEGKSEEKKEDAPTGPS</sequence>
<dbReference type="EMBL" id="JACGWJ010000017">
    <property type="protein sequence ID" value="KAL0355469.1"/>
    <property type="molecule type" value="Genomic_DNA"/>
</dbReference>
<accession>A0AAW2PIC4</accession>
<feature type="region of interest" description="Disordered" evidence="1">
    <location>
        <begin position="145"/>
        <end position="222"/>
    </location>
</feature>
<evidence type="ECO:0000256" key="1">
    <source>
        <dbReference type="SAM" id="MobiDB-lite"/>
    </source>
</evidence>
<feature type="compositionally biased region" description="Basic and acidic residues" evidence="1">
    <location>
        <begin position="354"/>
        <end position="368"/>
    </location>
</feature>
<reference evidence="2" key="2">
    <citation type="journal article" date="2024" name="Plant">
        <title>Genomic evolution and insights into agronomic trait innovations of Sesamum species.</title>
        <authorList>
            <person name="Miao H."/>
            <person name="Wang L."/>
            <person name="Qu L."/>
            <person name="Liu H."/>
            <person name="Sun Y."/>
            <person name="Le M."/>
            <person name="Wang Q."/>
            <person name="Wei S."/>
            <person name="Zheng Y."/>
            <person name="Lin W."/>
            <person name="Duan Y."/>
            <person name="Cao H."/>
            <person name="Xiong S."/>
            <person name="Wang X."/>
            <person name="Wei L."/>
            <person name="Li C."/>
            <person name="Ma Q."/>
            <person name="Ju M."/>
            <person name="Zhao R."/>
            <person name="Li G."/>
            <person name="Mu C."/>
            <person name="Tian Q."/>
            <person name="Mei H."/>
            <person name="Zhang T."/>
            <person name="Gao T."/>
            <person name="Zhang H."/>
        </authorList>
    </citation>
    <scope>NUCLEOTIDE SEQUENCE</scope>
    <source>
        <strain evidence="2">G02</strain>
    </source>
</reference>
<proteinExistence type="predicted"/>
<protein>
    <submittedName>
        <fullName evidence="2">Uncharacterized protein</fullName>
    </submittedName>
</protein>
<name>A0AAW2PIC4_SESRA</name>
<organism evidence="2">
    <name type="scientific">Sesamum radiatum</name>
    <name type="common">Black benniseed</name>
    <dbReference type="NCBI Taxonomy" id="300843"/>
    <lineage>
        <taxon>Eukaryota</taxon>
        <taxon>Viridiplantae</taxon>
        <taxon>Streptophyta</taxon>
        <taxon>Embryophyta</taxon>
        <taxon>Tracheophyta</taxon>
        <taxon>Spermatophyta</taxon>
        <taxon>Magnoliopsida</taxon>
        <taxon>eudicotyledons</taxon>
        <taxon>Gunneridae</taxon>
        <taxon>Pentapetalae</taxon>
        <taxon>asterids</taxon>
        <taxon>lamiids</taxon>
        <taxon>Lamiales</taxon>
        <taxon>Pedaliaceae</taxon>
        <taxon>Sesamum</taxon>
    </lineage>
</organism>
<feature type="region of interest" description="Disordered" evidence="1">
    <location>
        <begin position="24"/>
        <end position="123"/>
    </location>
</feature>
<reference evidence="2" key="1">
    <citation type="submission" date="2020-06" db="EMBL/GenBank/DDBJ databases">
        <authorList>
            <person name="Li T."/>
            <person name="Hu X."/>
            <person name="Zhang T."/>
            <person name="Song X."/>
            <person name="Zhang H."/>
            <person name="Dai N."/>
            <person name="Sheng W."/>
            <person name="Hou X."/>
            <person name="Wei L."/>
        </authorList>
    </citation>
    <scope>NUCLEOTIDE SEQUENCE</scope>
    <source>
        <strain evidence="2">G02</strain>
        <tissue evidence="2">Leaf</tissue>
    </source>
</reference>